<dbReference type="Gene3D" id="1.10.10.10">
    <property type="entry name" value="Winged helix-like DNA-binding domain superfamily/Winged helix DNA-binding domain"/>
    <property type="match status" value="1"/>
</dbReference>
<feature type="compositionally biased region" description="Basic and acidic residues" evidence="1">
    <location>
        <begin position="334"/>
        <end position="352"/>
    </location>
</feature>
<dbReference type="RefSeq" id="WP_203147632.1">
    <property type="nucleotide sequence ID" value="NZ_JAEVHL010000019.1"/>
</dbReference>
<feature type="domain" description="HTH luxR-type" evidence="2">
    <location>
        <begin position="266"/>
        <end position="326"/>
    </location>
</feature>
<keyword evidence="4" id="KW-1185">Reference proteome</keyword>
<dbReference type="PANTHER" id="PTHR34293:SF1">
    <property type="entry name" value="HTH-TYPE TRANSCRIPTIONAL REGULATOR TRMBL2"/>
    <property type="match status" value="1"/>
</dbReference>
<dbReference type="CDD" id="cd06170">
    <property type="entry name" value="LuxR_C_like"/>
    <property type="match status" value="1"/>
</dbReference>
<dbReference type="InterPro" id="IPR016032">
    <property type="entry name" value="Sig_transdc_resp-reg_C-effctor"/>
</dbReference>
<dbReference type="PROSITE" id="PS50043">
    <property type="entry name" value="HTH_LUXR_2"/>
    <property type="match status" value="1"/>
</dbReference>
<protein>
    <submittedName>
        <fullName evidence="3">Response regulator transcription factor</fullName>
    </submittedName>
</protein>
<dbReference type="InterPro" id="IPR051797">
    <property type="entry name" value="TrmB-like"/>
</dbReference>
<evidence type="ECO:0000259" key="2">
    <source>
        <dbReference type="PROSITE" id="PS50043"/>
    </source>
</evidence>
<dbReference type="Pfam" id="PF00196">
    <property type="entry name" value="GerE"/>
    <property type="match status" value="1"/>
</dbReference>
<dbReference type="SMART" id="SM00421">
    <property type="entry name" value="HTH_LUXR"/>
    <property type="match status" value="1"/>
</dbReference>
<proteinExistence type="predicted"/>
<organism evidence="3 4">
    <name type="scientific">Micromonospora tarensis</name>
    <dbReference type="NCBI Taxonomy" id="2806100"/>
    <lineage>
        <taxon>Bacteria</taxon>
        <taxon>Bacillati</taxon>
        <taxon>Actinomycetota</taxon>
        <taxon>Actinomycetes</taxon>
        <taxon>Micromonosporales</taxon>
        <taxon>Micromonosporaceae</taxon>
        <taxon>Micromonospora</taxon>
    </lineage>
</organism>
<dbReference type="EMBL" id="JAEVHL010000019">
    <property type="protein sequence ID" value="MBM0275235.1"/>
    <property type="molecule type" value="Genomic_DNA"/>
</dbReference>
<comment type="caution">
    <text evidence="3">The sequence shown here is derived from an EMBL/GenBank/DDBJ whole genome shotgun (WGS) entry which is preliminary data.</text>
</comment>
<sequence length="352" mass="38817">MRFPELDEVSVRVYREAVRRGRFIPATIAERLGLDPPGIARAERILSALRLIRPMPGCPEVLVPVGPDTAAAGLVAPAENQIRDLQSAVTEVRTQIMALAPAYFEDRRDGNHNEAFDMITDASMVQPVLNEHARRCESEIMTIQPGGARPAHLLSATRGPLIEALERGVDNRTIYQHPARTDLVTRAYVSDVTKRGARVRTTQEVIDRMVIFDHEVAFVPERGVASRAAGAIVVREPALVGYLCDVFEHLWSTAVPFQPDADRAAPVDEDVKRAVIRLLAKGYKDETIARRLGTSVRTCRRHISELMDRLGTTSRFQAGVEATRLGLIDDVDGDDKPATADGGRGERHVLDV</sequence>
<evidence type="ECO:0000313" key="4">
    <source>
        <dbReference type="Proteomes" id="UP000622245"/>
    </source>
</evidence>
<feature type="region of interest" description="Disordered" evidence="1">
    <location>
        <begin position="333"/>
        <end position="352"/>
    </location>
</feature>
<accession>A0ABS1YD03</accession>
<dbReference type="Gene3D" id="3.30.870.10">
    <property type="entry name" value="Endonuclease Chain A"/>
    <property type="match status" value="1"/>
</dbReference>
<evidence type="ECO:0000313" key="3">
    <source>
        <dbReference type="EMBL" id="MBM0275235.1"/>
    </source>
</evidence>
<reference evidence="3 4" key="1">
    <citation type="submission" date="2021-01" db="EMBL/GenBank/DDBJ databases">
        <title>Draft genome sequence of Micromonospora sp. strain STR1s_6.</title>
        <authorList>
            <person name="Karlyshev A."/>
            <person name="Jawad R."/>
        </authorList>
    </citation>
    <scope>NUCLEOTIDE SEQUENCE [LARGE SCALE GENOMIC DNA]</scope>
    <source>
        <strain evidence="3 4">STR1S-6</strain>
    </source>
</reference>
<evidence type="ECO:0000256" key="1">
    <source>
        <dbReference type="SAM" id="MobiDB-lite"/>
    </source>
</evidence>
<dbReference type="InterPro" id="IPR036388">
    <property type="entry name" value="WH-like_DNA-bd_sf"/>
</dbReference>
<dbReference type="PANTHER" id="PTHR34293">
    <property type="entry name" value="HTH-TYPE TRANSCRIPTIONAL REGULATOR TRMBL2"/>
    <property type="match status" value="1"/>
</dbReference>
<gene>
    <name evidence="3" type="ORF">JM949_07080</name>
</gene>
<name>A0ABS1YD03_9ACTN</name>
<dbReference type="Proteomes" id="UP000622245">
    <property type="component" value="Unassembled WGS sequence"/>
</dbReference>
<dbReference type="SUPFAM" id="SSF46894">
    <property type="entry name" value="C-terminal effector domain of the bipartite response regulators"/>
    <property type="match status" value="1"/>
</dbReference>
<dbReference type="InterPro" id="IPR000792">
    <property type="entry name" value="Tscrpt_reg_LuxR_C"/>
</dbReference>